<sequence length="335" mass="38428">MAMKDLFNWNPSKLEEEEHPEEEHPEEKIYDSDGDEVNVGLTTRGCNYKGFKDCGPPKFNAKKDSIDTFEWIDRMNRNEIDRVENKFLNFKAGNMTRRQYTSRYNDLAQLVPHLVETEERLIKYYVNGVIQRVRIHVKANLPSTFESVVNLTEAKKPRAEEHETCKKRGKQHRGECLAGSIMYYKCGKALHYSRECWGNTKCQNGGLFRHVTKDCRKTGQSGAGNEKEQEQPKARTRAYALTEEEARGNPDIVLGTFLVNDEHVAILFDSGAIKSFISNTFSRKLDCTVSNIVRAFNVETDVDRNSAVFQMTDDCIIEIEGHKFPSILFLMTFGS</sequence>
<comment type="caution">
    <text evidence="1">The sequence shown here is derived from an EMBL/GenBank/DDBJ whole genome shotgun (WGS) entry which is preliminary data.</text>
</comment>
<organism evidence="1 2">
    <name type="scientific">Smallanthus sonchifolius</name>
    <dbReference type="NCBI Taxonomy" id="185202"/>
    <lineage>
        <taxon>Eukaryota</taxon>
        <taxon>Viridiplantae</taxon>
        <taxon>Streptophyta</taxon>
        <taxon>Embryophyta</taxon>
        <taxon>Tracheophyta</taxon>
        <taxon>Spermatophyta</taxon>
        <taxon>Magnoliopsida</taxon>
        <taxon>eudicotyledons</taxon>
        <taxon>Gunneridae</taxon>
        <taxon>Pentapetalae</taxon>
        <taxon>asterids</taxon>
        <taxon>campanulids</taxon>
        <taxon>Asterales</taxon>
        <taxon>Asteraceae</taxon>
        <taxon>Asteroideae</taxon>
        <taxon>Heliantheae alliance</taxon>
        <taxon>Millerieae</taxon>
        <taxon>Smallanthus</taxon>
    </lineage>
</organism>
<gene>
    <name evidence="1" type="ORF">L1987_34079</name>
</gene>
<proteinExistence type="predicted"/>
<protein>
    <submittedName>
        <fullName evidence="1">Uncharacterized protein</fullName>
    </submittedName>
</protein>
<dbReference type="EMBL" id="CM042028">
    <property type="protein sequence ID" value="KAI3798800.1"/>
    <property type="molecule type" value="Genomic_DNA"/>
</dbReference>
<accession>A0ACB9HUI1</accession>
<evidence type="ECO:0000313" key="2">
    <source>
        <dbReference type="Proteomes" id="UP001056120"/>
    </source>
</evidence>
<keyword evidence="2" id="KW-1185">Reference proteome</keyword>
<dbReference type="Proteomes" id="UP001056120">
    <property type="component" value="Linkage Group LG11"/>
</dbReference>
<evidence type="ECO:0000313" key="1">
    <source>
        <dbReference type="EMBL" id="KAI3798800.1"/>
    </source>
</evidence>
<reference evidence="2" key="1">
    <citation type="journal article" date="2022" name="Mol. Ecol. Resour.">
        <title>The genomes of chicory, endive, great burdock and yacon provide insights into Asteraceae palaeo-polyploidization history and plant inulin production.</title>
        <authorList>
            <person name="Fan W."/>
            <person name="Wang S."/>
            <person name="Wang H."/>
            <person name="Wang A."/>
            <person name="Jiang F."/>
            <person name="Liu H."/>
            <person name="Zhao H."/>
            <person name="Xu D."/>
            <person name="Zhang Y."/>
        </authorList>
    </citation>
    <scope>NUCLEOTIDE SEQUENCE [LARGE SCALE GENOMIC DNA]</scope>
    <source>
        <strain evidence="2">cv. Yunnan</strain>
    </source>
</reference>
<name>A0ACB9HUI1_9ASTR</name>
<reference evidence="1 2" key="2">
    <citation type="journal article" date="2022" name="Mol. Ecol. Resour.">
        <title>The genomes of chicory, endive, great burdock and yacon provide insights into Asteraceae paleo-polyploidization history and plant inulin production.</title>
        <authorList>
            <person name="Fan W."/>
            <person name="Wang S."/>
            <person name="Wang H."/>
            <person name="Wang A."/>
            <person name="Jiang F."/>
            <person name="Liu H."/>
            <person name="Zhao H."/>
            <person name="Xu D."/>
            <person name="Zhang Y."/>
        </authorList>
    </citation>
    <scope>NUCLEOTIDE SEQUENCE [LARGE SCALE GENOMIC DNA]</scope>
    <source>
        <strain evidence="2">cv. Yunnan</strain>
        <tissue evidence="1">Leaves</tissue>
    </source>
</reference>